<reference evidence="1 2" key="1">
    <citation type="journal article" date="2019" name="Indoor Air">
        <title>Impacts of indoor surface finishes on bacterial viability.</title>
        <authorList>
            <person name="Hu J."/>
            <person name="Maamar S.B."/>
            <person name="Glawe A.J."/>
            <person name="Gottel N."/>
            <person name="Gilbert J.A."/>
            <person name="Hartmann E.M."/>
        </authorList>
    </citation>
    <scope>NUCLEOTIDE SEQUENCE [LARGE SCALE GENOMIC DNA]</scope>
    <source>
        <strain evidence="1 2">AF060A6</strain>
    </source>
</reference>
<dbReference type="EMBL" id="SLUB01000030">
    <property type="protein sequence ID" value="THE11345.1"/>
    <property type="molecule type" value="Genomic_DNA"/>
</dbReference>
<proteinExistence type="predicted"/>
<name>A0A4S3PQ65_9BACI</name>
<dbReference type="AlphaFoldDB" id="A0A4S3PQ65"/>
<organism evidence="1 2">
    <name type="scientific">Bacillus timonensis</name>
    <dbReference type="NCBI Taxonomy" id="1033734"/>
    <lineage>
        <taxon>Bacteria</taxon>
        <taxon>Bacillati</taxon>
        <taxon>Bacillota</taxon>
        <taxon>Bacilli</taxon>
        <taxon>Bacillales</taxon>
        <taxon>Bacillaceae</taxon>
        <taxon>Bacillus</taxon>
    </lineage>
</organism>
<protein>
    <submittedName>
        <fullName evidence="1">DUF1015 family protein</fullName>
    </submittedName>
</protein>
<comment type="caution">
    <text evidence="1">The sequence shown here is derived from an EMBL/GenBank/DDBJ whole genome shotgun (WGS) entry which is preliminary data.</text>
</comment>
<sequence length="103" mass="12104">MCTLVKLIDLNSVAFWNNDIYRLNSQIISQAFRIFDTGSLKYLSSLELEKYRQAPEEKDVIIETYPIGQDEFIESADHNSIMPPKSTWFSPKFPTFLIFKQYK</sequence>
<keyword evidence="2" id="KW-1185">Reference proteome</keyword>
<evidence type="ECO:0000313" key="2">
    <source>
        <dbReference type="Proteomes" id="UP000306477"/>
    </source>
</evidence>
<dbReference type="OrthoDB" id="9781616at2"/>
<dbReference type="Proteomes" id="UP000306477">
    <property type="component" value="Unassembled WGS sequence"/>
</dbReference>
<evidence type="ECO:0000313" key="1">
    <source>
        <dbReference type="EMBL" id="THE11345.1"/>
    </source>
</evidence>
<accession>A0A4S3PQ65</accession>
<gene>
    <name evidence="1" type="ORF">E1I69_15400</name>
</gene>